<keyword evidence="2" id="KW-1185">Reference proteome</keyword>
<proteinExistence type="predicted"/>
<evidence type="ECO:0000313" key="2">
    <source>
        <dbReference type="Proteomes" id="UP001239111"/>
    </source>
</evidence>
<comment type="caution">
    <text evidence="1">The sequence shown here is derived from an EMBL/GenBank/DDBJ whole genome shotgun (WGS) entry which is preliminary data.</text>
</comment>
<sequence length="365" mass="40916">MTLLTKLARHSLNFAFRSVSRSVVCCSREENRLLGRLVSASNNNNHLCLLSTVPNLNCGAHQGNKDGSRGCETPLFVAASLAFLGFFEKEEEKEPELITTIKRSILLIQKGEFKKAEQMLHIALRLAQTLQDEQGVTYVYDVMANLAFEVGDYVKAQKLFQSVMQRILAAGTPQDDPKIVHMSLKMAKILESKGDYLNAESGYKYCLDILQKHIDAATEDLDIIALWGMNLDWYSHMLLAINRYSEAMKLLEKAYDVCVQLNGELHEQSIILLNDLGSVSFLKGNLDDAEVYLRKATEIGDKLSDMEDLASIHINLGNVLMKKGLLDEAKRSCSRGWIMAKSKKDPESQSEAKNCLDEVVNMMSK</sequence>
<dbReference type="Proteomes" id="UP001239111">
    <property type="component" value="Chromosome 2"/>
</dbReference>
<protein>
    <submittedName>
        <fullName evidence="1">Uncharacterized protein</fullName>
    </submittedName>
</protein>
<accession>A0ACC2PBT2</accession>
<gene>
    <name evidence="1" type="ORF">QAD02_016690</name>
</gene>
<dbReference type="EMBL" id="CM056742">
    <property type="protein sequence ID" value="KAJ8680903.1"/>
    <property type="molecule type" value="Genomic_DNA"/>
</dbReference>
<evidence type="ECO:0000313" key="1">
    <source>
        <dbReference type="EMBL" id="KAJ8680903.1"/>
    </source>
</evidence>
<organism evidence="1 2">
    <name type="scientific">Eretmocerus hayati</name>
    <dbReference type="NCBI Taxonomy" id="131215"/>
    <lineage>
        <taxon>Eukaryota</taxon>
        <taxon>Metazoa</taxon>
        <taxon>Ecdysozoa</taxon>
        <taxon>Arthropoda</taxon>
        <taxon>Hexapoda</taxon>
        <taxon>Insecta</taxon>
        <taxon>Pterygota</taxon>
        <taxon>Neoptera</taxon>
        <taxon>Endopterygota</taxon>
        <taxon>Hymenoptera</taxon>
        <taxon>Apocrita</taxon>
        <taxon>Proctotrupomorpha</taxon>
        <taxon>Chalcidoidea</taxon>
        <taxon>Aphelinidae</taxon>
        <taxon>Aphelininae</taxon>
        <taxon>Eretmocerus</taxon>
    </lineage>
</organism>
<reference evidence="1" key="1">
    <citation type="submission" date="2023-04" db="EMBL/GenBank/DDBJ databases">
        <title>A chromosome-level genome assembly of the parasitoid wasp Eretmocerus hayati.</title>
        <authorList>
            <person name="Zhong Y."/>
            <person name="Liu S."/>
            <person name="Liu Y."/>
        </authorList>
    </citation>
    <scope>NUCLEOTIDE SEQUENCE</scope>
    <source>
        <strain evidence="1">ZJU_SS_LIU_2023</strain>
    </source>
</reference>
<name>A0ACC2PBT2_9HYME</name>